<keyword evidence="2" id="KW-1185">Reference proteome</keyword>
<dbReference type="EMBL" id="BQXS01002493">
    <property type="protein sequence ID" value="GKT32201.1"/>
    <property type="molecule type" value="Genomic_DNA"/>
</dbReference>
<feature type="non-terminal residue" evidence="1">
    <location>
        <position position="1"/>
    </location>
</feature>
<protein>
    <submittedName>
        <fullName evidence="1">Uncharacterized protein</fullName>
    </submittedName>
</protein>
<reference evidence="1" key="1">
    <citation type="submission" date="2022-03" db="EMBL/GenBank/DDBJ databases">
        <title>Draft genome sequence of Aduncisulcus paluster, a free-living microaerophilic Fornicata.</title>
        <authorList>
            <person name="Yuyama I."/>
            <person name="Kume K."/>
            <person name="Tamura T."/>
            <person name="Inagaki Y."/>
            <person name="Hashimoto T."/>
        </authorList>
    </citation>
    <scope>NUCLEOTIDE SEQUENCE</scope>
    <source>
        <strain evidence="1">NY0171</strain>
    </source>
</reference>
<evidence type="ECO:0000313" key="2">
    <source>
        <dbReference type="Proteomes" id="UP001057375"/>
    </source>
</evidence>
<dbReference type="Proteomes" id="UP001057375">
    <property type="component" value="Unassembled WGS sequence"/>
</dbReference>
<name>A0ABQ5KI59_9EUKA</name>
<accession>A0ABQ5KI59</accession>
<proteinExistence type="predicted"/>
<organism evidence="1 2">
    <name type="scientific">Aduncisulcus paluster</name>
    <dbReference type="NCBI Taxonomy" id="2918883"/>
    <lineage>
        <taxon>Eukaryota</taxon>
        <taxon>Metamonada</taxon>
        <taxon>Carpediemonas-like organisms</taxon>
        <taxon>Aduncisulcus</taxon>
    </lineage>
</organism>
<sequence>KGALGMPVVYIPADDKYDDDSGMKNEIIKQLGGSCRTGDVFVLVKEDDETGEVNATFTFSLAMCITWNVSESSSSDFLDMVDIVSLSIMHVFTDSSGQTPALLFNRDNI</sequence>
<comment type="caution">
    <text evidence="1">The sequence shown here is derived from an EMBL/GenBank/DDBJ whole genome shotgun (WGS) entry which is preliminary data.</text>
</comment>
<gene>
    <name evidence="1" type="ORF">ADUPG1_002244</name>
</gene>
<evidence type="ECO:0000313" key="1">
    <source>
        <dbReference type="EMBL" id="GKT32201.1"/>
    </source>
</evidence>